<protein>
    <submittedName>
        <fullName evidence="7">NitT/TauT family transport system ATP-binding protein</fullName>
    </submittedName>
</protein>
<evidence type="ECO:0000256" key="4">
    <source>
        <dbReference type="ARBA" id="ARBA00022741"/>
    </source>
</evidence>
<dbReference type="SUPFAM" id="SSF52540">
    <property type="entry name" value="P-loop containing nucleoside triphosphate hydrolases"/>
    <property type="match status" value="1"/>
</dbReference>
<dbReference type="InterPro" id="IPR017871">
    <property type="entry name" value="ABC_transporter-like_CS"/>
</dbReference>
<keyword evidence="8" id="KW-1185">Reference proteome</keyword>
<keyword evidence="3" id="KW-1003">Cell membrane</keyword>
<organism evidence="7 8">
    <name type="scientific">Pseudorhodoferax soli</name>
    <dbReference type="NCBI Taxonomy" id="545864"/>
    <lineage>
        <taxon>Bacteria</taxon>
        <taxon>Pseudomonadati</taxon>
        <taxon>Pseudomonadota</taxon>
        <taxon>Betaproteobacteria</taxon>
        <taxon>Burkholderiales</taxon>
        <taxon>Comamonadaceae</taxon>
    </lineage>
</organism>
<dbReference type="InterPro" id="IPR003593">
    <property type="entry name" value="AAA+_ATPase"/>
</dbReference>
<dbReference type="Pfam" id="PF00005">
    <property type="entry name" value="ABC_tran"/>
    <property type="match status" value="1"/>
</dbReference>
<sequence length="272" mass="29570">MSAPNSVPMIAVERLTKVYRSVAAEQVTALADISMQIGAGEFVSVVGPSGCGKTTLLRILAGLVGQYQGSAEIRGQALKGPSRSVGVAFQDANLLPWRNILDNVLLPAQVLHLDMEQSRARARELLELVGLRGFERKLPHELSGGMRQRVSIARALLHDPEILLMDEPFGALDAITRDNMNFELRRIWKQSNKTIFLITHSIPEAVYLSSRVFVMSPRPGRIVGEVGIALGDERPLSVMADAAFGAHVGELRQALDRSEAANHAALPLRKAA</sequence>
<keyword evidence="4" id="KW-0547">Nucleotide-binding</keyword>
<evidence type="ECO:0000313" key="8">
    <source>
        <dbReference type="Proteomes" id="UP000252884"/>
    </source>
</evidence>
<dbReference type="Gene3D" id="3.40.50.300">
    <property type="entry name" value="P-loop containing nucleotide triphosphate hydrolases"/>
    <property type="match status" value="1"/>
</dbReference>
<dbReference type="RefSeq" id="WP_114469499.1">
    <property type="nucleotide sequence ID" value="NZ_QPJK01000005.1"/>
</dbReference>
<dbReference type="SMART" id="SM00382">
    <property type="entry name" value="AAA"/>
    <property type="match status" value="1"/>
</dbReference>
<dbReference type="AlphaFoldDB" id="A0A368XTV9"/>
<accession>A0A368XTV9</accession>
<gene>
    <name evidence="7" type="ORF">DES41_105529</name>
</gene>
<keyword evidence="3" id="KW-0472">Membrane</keyword>
<dbReference type="PANTHER" id="PTHR42788:SF13">
    <property type="entry name" value="ALIPHATIC SULFONATES IMPORT ATP-BINDING PROTEIN SSUB"/>
    <property type="match status" value="1"/>
</dbReference>
<dbReference type="OrthoDB" id="8683598at2"/>
<name>A0A368XTV9_9BURK</name>
<evidence type="ECO:0000313" key="7">
    <source>
        <dbReference type="EMBL" id="RCW70586.1"/>
    </source>
</evidence>
<evidence type="ECO:0000259" key="6">
    <source>
        <dbReference type="PROSITE" id="PS50893"/>
    </source>
</evidence>
<evidence type="ECO:0000256" key="3">
    <source>
        <dbReference type="ARBA" id="ARBA00022475"/>
    </source>
</evidence>
<dbReference type="PROSITE" id="PS00211">
    <property type="entry name" value="ABC_TRANSPORTER_1"/>
    <property type="match status" value="1"/>
</dbReference>
<dbReference type="PANTHER" id="PTHR42788">
    <property type="entry name" value="TAURINE IMPORT ATP-BINDING PROTEIN-RELATED"/>
    <property type="match status" value="1"/>
</dbReference>
<dbReference type="CDD" id="cd03293">
    <property type="entry name" value="ABC_NrtD_SsuB_transporters"/>
    <property type="match status" value="1"/>
</dbReference>
<comment type="similarity">
    <text evidence="1">Belongs to the ABC transporter superfamily.</text>
</comment>
<dbReference type="InterPro" id="IPR050166">
    <property type="entry name" value="ABC_transporter_ATP-bind"/>
</dbReference>
<dbReference type="GO" id="GO:0005524">
    <property type="term" value="F:ATP binding"/>
    <property type="evidence" value="ECO:0007669"/>
    <property type="project" value="UniProtKB-KW"/>
</dbReference>
<proteinExistence type="inferred from homology"/>
<dbReference type="Proteomes" id="UP000252884">
    <property type="component" value="Unassembled WGS sequence"/>
</dbReference>
<dbReference type="InterPro" id="IPR003439">
    <property type="entry name" value="ABC_transporter-like_ATP-bd"/>
</dbReference>
<dbReference type="InterPro" id="IPR027417">
    <property type="entry name" value="P-loop_NTPase"/>
</dbReference>
<dbReference type="PROSITE" id="PS50893">
    <property type="entry name" value="ABC_TRANSPORTER_2"/>
    <property type="match status" value="1"/>
</dbReference>
<keyword evidence="5 7" id="KW-0067">ATP-binding</keyword>
<evidence type="ECO:0000256" key="5">
    <source>
        <dbReference type="ARBA" id="ARBA00022840"/>
    </source>
</evidence>
<dbReference type="GO" id="GO:0016887">
    <property type="term" value="F:ATP hydrolysis activity"/>
    <property type="evidence" value="ECO:0007669"/>
    <property type="project" value="InterPro"/>
</dbReference>
<comment type="caution">
    <text evidence="7">The sequence shown here is derived from an EMBL/GenBank/DDBJ whole genome shotgun (WGS) entry which is preliminary data.</text>
</comment>
<keyword evidence="2" id="KW-0813">Transport</keyword>
<reference evidence="7 8" key="1">
    <citation type="submission" date="2018-07" db="EMBL/GenBank/DDBJ databases">
        <title>Genomic Encyclopedia of Type Strains, Phase IV (KMG-IV): sequencing the most valuable type-strain genomes for metagenomic binning, comparative biology and taxonomic classification.</title>
        <authorList>
            <person name="Goeker M."/>
        </authorList>
    </citation>
    <scope>NUCLEOTIDE SEQUENCE [LARGE SCALE GENOMIC DNA]</scope>
    <source>
        <strain evidence="7 8">DSM 21634</strain>
    </source>
</reference>
<feature type="domain" description="ABC transporter" evidence="6">
    <location>
        <begin position="13"/>
        <end position="242"/>
    </location>
</feature>
<evidence type="ECO:0000256" key="2">
    <source>
        <dbReference type="ARBA" id="ARBA00022448"/>
    </source>
</evidence>
<evidence type="ECO:0000256" key="1">
    <source>
        <dbReference type="ARBA" id="ARBA00005417"/>
    </source>
</evidence>
<dbReference type="EMBL" id="QPJK01000005">
    <property type="protein sequence ID" value="RCW70586.1"/>
    <property type="molecule type" value="Genomic_DNA"/>
</dbReference>